<evidence type="ECO:0000313" key="3">
    <source>
        <dbReference type="EMBL" id="CZE46881.1"/>
    </source>
</evidence>
<feature type="signal peptide" evidence="2">
    <location>
        <begin position="1"/>
        <end position="28"/>
    </location>
</feature>
<dbReference type="EMBL" id="FIZP01000001">
    <property type="protein sequence ID" value="CZE46881.1"/>
    <property type="molecule type" value="Genomic_DNA"/>
</dbReference>
<dbReference type="Proteomes" id="UP000069632">
    <property type="component" value="Unassembled WGS sequence"/>
</dbReference>
<organism evidence="3 4">
    <name type="scientific">Campylobacter geochelonis</name>
    <dbReference type="NCBI Taxonomy" id="1780362"/>
    <lineage>
        <taxon>Bacteria</taxon>
        <taxon>Pseudomonadati</taxon>
        <taxon>Campylobacterota</taxon>
        <taxon>Epsilonproteobacteria</taxon>
        <taxon>Campylobacterales</taxon>
        <taxon>Campylobacteraceae</taxon>
        <taxon>Campylobacter</taxon>
    </lineage>
</organism>
<dbReference type="PROSITE" id="PS51318">
    <property type="entry name" value="TAT"/>
    <property type="match status" value="1"/>
</dbReference>
<dbReference type="RefSeq" id="WP_075493121.1">
    <property type="nucleotide sequence ID" value="NZ_CP053844.1"/>
</dbReference>
<keyword evidence="2" id="KW-0732">Signal</keyword>
<evidence type="ECO:0000256" key="1">
    <source>
        <dbReference type="ARBA" id="ARBA00022505"/>
    </source>
</evidence>
<keyword evidence="4" id="KW-1185">Reference proteome</keyword>
<name>A0A128E9W2_9BACT</name>
<feature type="chain" id="PRO_5007281436" evidence="2">
    <location>
        <begin position="29"/>
        <end position="61"/>
    </location>
</feature>
<dbReference type="InterPro" id="IPR019546">
    <property type="entry name" value="TAT_signal_bac_arc"/>
</dbReference>
<sequence length="61" mass="6715">MESKRRDFLKKAAVGAVGVAAVSVNASAAVPKDKIKKDSGKKAETLYQRTPQWELYYTNAK</sequence>
<accession>A0A128E9W2</accession>
<dbReference type="NCBIfam" id="TIGR01409">
    <property type="entry name" value="TAT_signal_seq"/>
    <property type="match status" value="1"/>
</dbReference>
<evidence type="ECO:0000256" key="2">
    <source>
        <dbReference type="SAM" id="SignalP"/>
    </source>
</evidence>
<proteinExistence type="predicted"/>
<evidence type="ECO:0000313" key="4">
    <source>
        <dbReference type="Proteomes" id="UP000069632"/>
    </source>
</evidence>
<reference evidence="3 4" key="1">
    <citation type="submission" date="2016-02" db="EMBL/GenBank/DDBJ databases">
        <authorList>
            <consortium name="Pathogen Informatics"/>
        </authorList>
    </citation>
    <scope>NUCLEOTIDE SEQUENCE [LARGE SCALE GENOMIC DNA]</scope>
    <source>
        <strain evidence="3 4">RC20</strain>
    </source>
</reference>
<gene>
    <name evidence="3" type="ORF">ERS672216_00604</name>
</gene>
<keyword evidence="1" id="KW-0500">Molybdenum</keyword>
<dbReference type="InterPro" id="IPR006311">
    <property type="entry name" value="TAT_signal"/>
</dbReference>
<protein>
    <submittedName>
        <fullName evidence="3">Formate dehydrogenase subunit or accessory protein</fullName>
    </submittedName>
</protein>
<dbReference type="AlphaFoldDB" id="A0A128E9W2"/>